<dbReference type="AlphaFoldDB" id="A0A382X0C5"/>
<feature type="transmembrane region" description="Helical" evidence="1">
    <location>
        <begin position="30"/>
        <end position="49"/>
    </location>
</feature>
<accession>A0A382X0C5</accession>
<keyword evidence="1" id="KW-0472">Membrane</keyword>
<keyword evidence="1" id="KW-1133">Transmembrane helix</keyword>
<evidence type="ECO:0000313" key="2">
    <source>
        <dbReference type="EMBL" id="SVD64324.1"/>
    </source>
</evidence>
<name>A0A382X0C5_9ZZZZ</name>
<proteinExistence type="predicted"/>
<protein>
    <submittedName>
        <fullName evidence="2">Uncharacterized protein</fullName>
    </submittedName>
</protein>
<keyword evidence="1" id="KW-0812">Transmembrane</keyword>
<reference evidence="2" key="1">
    <citation type="submission" date="2018-05" db="EMBL/GenBank/DDBJ databases">
        <authorList>
            <person name="Lanie J.A."/>
            <person name="Ng W.-L."/>
            <person name="Kazmierczak K.M."/>
            <person name="Andrzejewski T.M."/>
            <person name="Davidsen T.M."/>
            <person name="Wayne K.J."/>
            <person name="Tettelin H."/>
            <person name="Glass J.I."/>
            <person name="Rusch D."/>
            <person name="Podicherti R."/>
            <person name="Tsui H.-C.T."/>
            <person name="Winkler M.E."/>
        </authorList>
    </citation>
    <scope>NUCLEOTIDE SEQUENCE</scope>
</reference>
<evidence type="ECO:0000256" key="1">
    <source>
        <dbReference type="SAM" id="Phobius"/>
    </source>
</evidence>
<sequence length="56" mass="5916">MVFVEKQPHEEARQTGAEAMKMTLGQDGSWRLLTLSGLAGIIVAAMPSVSTGQVDA</sequence>
<organism evidence="2">
    <name type="scientific">marine metagenome</name>
    <dbReference type="NCBI Taxonomy" id="408172"/>
    <lineage>
        <taxon>unclassified sequences</taxon>
        <taxon>metagenomes</taxon>
        <taxon>ecological metagenomes</taxon>
    </lineage>
</organism>
<dbReference type="EMBL" id="UINC01163814">
    <property type="protein sequence ID" value="SVD64324.1"/>
    <property type="molecule type" value="Genomic_DNA"/>
</dbReference>
<gene>
    <name evidence="2" type="ORF">METZ01_LOCUS417178</name>
</gene>
<feature type="non-terminal residue" evidence="2">
    <location>
        <position position="56"/>
    </location>
</feature>